<organism evidence="2 3">
    <name type="scientific">Acaulospora morrowiae</name>
    <dbReference type="NCBI Taxonomy" id="94023"/>
    <lineage>
        <taxon>Eukaryota</taxon>
        <taxon>Fungi</taxon>
        <taxon>Fungi incertae sedis</taxon>
        <taxon>Mucoromycota</taxon>
        <taxon>Glomeromycotina</taxon>
        <taxon>Glomeromycetes</taxon>
        <taxon>Diversisporales</taxon>
        <taxon>Acaulosporaceae</taxon>
        <taxon>Acaulospora</taxon>
    </lineage>
</organism>
<dbReference type="OrthoDB" id="2352827at2759"/>
<evidence type="ECO:0000313" key="3">
    <source>
        <dbReference type="Proteomes" id="UP000789342"/>
    </source>
</evidence>
<gene>
    <name evidence="2" type="ORF">AMORRO_LOCUS7223</name>
</gene>
<accession>A0A9N9G862</accession>
<feature type="compositionally biased region" description="Polar residues" evidence="1">
    <location>
        <begin position="192"/>
        <end position="204"/>
    </location>
</feature>
<sequence>MDTIEENFPHPLTNIFTLLRNDDVIIARLDKLDKNVEDIKREKSSIHILGVTEGYWTKVQELITERQHKDHKVIGTEYRPHLTKILRLPIRTLGLYDPTGDDSFLSTNTDILPIKLSGTTDLVIVDRYSIASQAQKKHIRVLFELKKAVNKEHTFRTMAELISADLKSIHPVLAVLTDLIDDWLDKRRINKLESSGPTPATQESTEMDTTELTNKSSGLAQTTQESTEMNIASSTSEEPLPKRQKLRHVITTSNVSSDVVPMEDFYDTMSEEEIFIYKAKQILTQFFSQPIFDGLDDQKNLDYNDTKKANDEVKLWRETLDGISLVNLVCRPLSNQFEIVGVQVAGEYIYIEYSGK</sequence>
<name>A0A9N9G862_9GLOM</name>
<evidence type="ECO:0000256" key="1">
    <source>
        <dbReference type="SAM" id="MobiDB-lite"/>
    </source>
</evidence>
<dbReference type="EMBL" id="CAJVPV010005271">
    <property type="protein sequence ID" value="CAG8588166.1"/>
    <property type="molecule type" value="Genomic_DNA"/>
</dbReference>
<reference evidence="2" key="1">
    <citation type="submission" date="2021-06" db="EMBL/GenBank/DDBJ databases">
        <authorList>
            <person name="Kallberg Y."/>
            <person name="Tangrot J."/>
            <person name="Rosling A."/>
        </authorList>
    </citation>
    <scope>NUCLEOTIDE SEQUENCE</scope>
    <source>
        <strain evidence="2">CL551</strain>
    </source>
</reference>
<protein>
    <submittedName>
        <fullName evidence="2">8525_t:CDS:1</fullName>
    </submittedName>
</protein>
<evidence type="ECO:0000313" key="2">
    <source>
        <dbReference type="EMBL" id="CAG8588166.1"/>
    </source>
</evidence>
<feature type="compositionally biased region" description="Polar residues" evidence="1">
    <location>
        <begin position="210"/>
        <end position="237"/>
    </location>
</feature>
<dbReference type="Proteomes" id="UP000789342">
    <property type="component" value="Unassembled WGS sequence"/>
</dbReference>
<proteinExistence type="predicted"/>
<comment type="caution">
    <text evidence="2">The sequence shown here is derived from an EMBL/GenBank/DDBJ whole genome shotgun (WGS) entry which is preliminary data.</text>
</comment>
<feature type="region of interest" description="Disordered" evidence="1">
    <location>
        <begin position="192"/>
        <end position="244"/>
    </location>
</feature>
<dbReference type="AlphaFoldDB" id="A0A9N9G862"/>
<keyword evidence="3" id="KW-1185">Reference proteome</keyword>